<evidence type="ECO:0000313" key="2">
    <source>
        <dbReference type="Proteomes" id="UP001142462"/>
    </source>
</evidence>
<reference evidence="1" key="1">
    <citation type="journal article" date="2014" name="Int. J. Syst. Evol. Microbiol.">
        <title>Complete genome sequence of Corynebacterium casei LMG S-19264T (=DSM 44701T), isolated from a smear-ripened cheese.</title>
        <authorList>
            <consortium name="US DOE Joint Genome Institute (JGI-PGF)"/>
            <person name="Walter F."/>
            <person name="Albersmeier A."/>
            <person name="Kalinowski J."/>
            <person name="Ruckert C."/>
        </authorList>
    </citation>
    <scope>NUCLEOTIDE SEQUENCE</scope>
    <source>
        <strain evidence="1">VKM Ac-1020</strain>
    </source>
</reference>
<gene>
    <name evidence="1" type="ORF">GCM10017576_21750</name>
</gene>
<protein>
    <submittedName>
        <fullName evidence="1">Uncharacterized protein</fullName>
    </submittedName>
</protein>
<dbReference type="RefSeq" id="WP_271173742.1">
    <property type="nucleotide sequence ID" value="NZ_BSEJ01000010.1"/>
</dbReference>
<name>A0A9W6H4K1_9MICO</name>
<evidence type="ECO:0000313" key="1">
    <source>
        <dbReference type="EMBL" id="GLJ62045.1"/>
    </source>
</evidence>
<proteinExistence type="predicted"/>
<comment type="caution">
    <text evidence="1">The sequence shown here is derived from an EMBL/GenBank/DDBJ whole genome shotgun (WGS) entry which is preliminary data.</text>
</comment>
<dbReference type="Proteomes" id="UP001142462">
    <property type="component" value="Unassembled WGS sequence"/>
</dbReference>
<sequence>MTVGEIYRAEDAEVVARRIAAATGAKANTPREGELLRFVPGNLFVADRAEDGTYRLREFERGAVEFEVRSDAFDPIVRALTLAVAPSASNVRYDPDWQSARLDPRFECSSSDLRWPADEHGSWAVFDGGAASGPMRLARVMDASIEEIAQAMAHPESGGLLDGIYRLV</sequence>
<dbReference type="EMBL" id="BSEJ01000010">
    <property type="protein sequence ID" value="GLJ62045.1"/>
    <property type="molecule type" value="Genomic_DNA"/>
</dbReference>
<accession>A0A9W6H4K1</accession>
<organism evidence="1 2">
    <name type="scientific">Microbacterium barkeri</name>
    <dbReference type="NCBI Taxonomy" id="33917"/>
    <lineage>
        <taxon>Bacteria</taxon>
        <taxon>Bacillati</taxon>
        <taxon>Actinomycetota</taxon>
        <taxon>Actinomycetes</taxon>
        <taxon>Micrococcales</taxon>
        <taxon>Microbacteriaceae</taxon>
        <taxon>Microbacterium</taxon>
    </lineage>
</organism>
<reference evidence="1" key="2">
    <citation type="submission" date="2023-01" db="EMBL/GenBank/DDBJ databases">
        <authorList>
            <person name="Sun Q."/>
            <person name="Evtushenko L."/>
        </authorList>
    </citation>
    <scope>NUCLEOTIDE SEQUENCE</scope>
    <source>
        <strain evidence="1">VKM Ac-1020</strain>
    </source>
</reference>
<dbReference type="AlphaFoldDB" id="A0A9W6H4K1"/>
<keyword evidence="2" id="KW-1185">Reference proteome</keyword>